<dbReference type="GO" id="GO:0031666">
    <property type="term" value="P:positive regulation of lipopolysaccharide-mediated signaling pathway"/>
    <property type="evidence" value="ECO:0007669"/>
    <property type="project" value="TreeGrafter"/>
</dbReference>
<dbReference type="CTD" id="9450"/>
<accession>A0AA97JLV3</accession>
<dbReference type="SMART" id="SM00737">
    <property type="entry name" value="ML"/>
    <property type="match status" value="1"/>
</dbReference>
<evidence type="ECO:0000313" key="4">
    <source>
        <dbReference type="RefSeq" id="XP_054840300.1"/>
    </source>
</evidence>
<organism evidence="3 4">
    <name type="scientific">Eublepharis macularius</name>
    <name type="common">Leopard gecko</name>
    <name type="synonym">Cyrtodactylus macularius</name>
    <dbReference type="NCBI Taxonomy" id="481883"/>
    <lineage>
        <taxon>Eukaryota</taxon>
        <taxon>Metazoa</taxon>
        <taxon>Chordata</taxon>
        <taxon>Craniata</taxon>
        <taxon>Vertebrata</taxon>
        <taxon>Euteleostomi</taxon>
        <taxon>Lepidosauria</taxon>
        <taxon>Squamata</taxon>
        <taxon>Bifurcata</taxon>
        <taxon>Gekkota</taxon>
        <taxon>Eublepharidae</taxon>
        <taxon>Eublepharinae</taxon>
        <taxon>Eublepharis</taxon>
    </lineage>
</organism>
<dbReference type="InterPro" id="IPR039945">
    <property type="entry name" value="LY86"/>
</dbReference>
<dbReference type="Gene3D" id="2.60.40.770">
    <property type="match status" value="1"/>
</dbReference>
<evidence type="ECO:0000256" key="1">
    <source>
        <dbReference type="SAM" id="SignalP"/>
    </source>
</evidence>
<dbReference type="GeneID" id="129333027"/>
<keyword evidence="3" id="KW-1185">Reference proteome</keyword>
<dbReference type="Proteomes" id="UP001190640">
    <property type="component" value="Chromosome 7"/>
</dbReference>
<dbReference type="RefSeq" id="XP_054840300.1">
    <property type="nucleotide sequence ID" value="XM_054984325.1"/>
</dbReference>
<dbReference type="InterPro" id="IPR014756">
    <property type="entry name" value="Ig_E-set"/>
</dbReference>
<evidence type="ECO:0000313" key="3">
    <source>
        <dbReference type="Proteomes" id="UP001190640"/>
    </source>
</evidence>
<dbReference type="AlphaFoldDB" id="A0AA97JLV3"/>
<keyword evidence="1" id="KW-0732">Signal</keyword>
<feature type="signal peptide" evidence="1">
    <location>
        <begin position="1"/>
        <end position="19"/>
    </location>
</feature>
<name>A0AA97JLV3_EUBMA</name>
<reference evidence="4" key="1">
    <citation type="submission" date="2025-08" db="UniProtKB">
        <authorList>
            <consortium name="RefSeq"/>
        </authorList>
    </citation>
    <scope>IDENTIFICATION</scope>
    <source>
        <tissue evidence="4">Blood</tissue>
    </source>
</reference>
<feature type="chain" id="PRO_5041697356" evidence="1">
    <location>
        <begin position="20"/>
        <end position="155"/>
    </location>
</feature>
<dbReference type="PANTHER" id="PTHR20838:SF0">
    <property type="entry name" value="LYMPHOCYTE ANTIGEN 86"/>
    <property type="match status" value="1"/>
</dbReference>
<dbReference type="PANTHER" id="PTHR20838">
    <property type="entry name" value="LYMPHOCYTE ANTIGEN 86"/>
    <property type="match status" value="1"/>
</dbReference>
<evidence type="ECO:0000259" key="2">
    <source>
        <dbReference type="SMART" id="SM00737"/>
    </source>
</evidence>
<dbReference type="Pfam" id="PF02221">
    <property type="entry name" value="E1_DerP2_DerF2"/>
    <property type="match status" value="1"/>
</dbReference>
<proteinExistence type="predicted"/>
<sequence>MKTFKAAPLIFLLIYTSIGWPTHSVCKNSHLEIYYISCDPLQDFAFTLDSCSGLTTGSVNIRAATVLRHSIRELFVTVNLFFNGKSIPIFSRQLCEQNHPNLSFCGKKKGEHVYYEGPVSFRSYDIPHGDFNVTVELFNGDQHTIVCTNFTILSR</sequence>
<dbReference type="GO" id="GO:0045087">
    <property type="term" value="P:innate immune response"/>
    <property type="evidence" value="ECO:0007669"/>
    <property type="project" value="TreeGrafter"/>
</dbReference>
<dbReference type="InterPro" id="IPR003172">
    <property type="entry name" value="ML_dom"/>
</dbReference>
<protein>
    <submittedName>
        <fullName evidence="4">Lymphocyte antigen 86 isoform X1</fullName>
    </submittedName>
</protein>
<gene>
    <name evidence="4" type="primary">LY86</name>
</gene>
<dbReference type="KEGG" id="emc:129333027"/>
<feature type="domain" description="MD-2-related lipid-recognition" evidence="2">
    <location>
        <begin position="35"/>
        <end position="152"/>
    </location>
</feature>
<dbReference type="SUPFAM" id="SSF81296">
    <property type="entry name" value="E set domains"/>
    <property type="match status" value="1"/>
</dbReference>